<name>A0A2M4D0V7_ANODA</name>
<protein>
    <submittedName>
        <fullName evidence="1">Putative secreted protein</fullName>
    </submittedName>
</protein>
<dbReference type="AlphaFoldDB" id="A0A2M4D0V7"/>
<accession>A0A2M4D0V7</accession>
<organism evidence="1">
    <name type="scientific">Anopheles darlingi</name>
    <name type="common">Mosquito</name>
    <dbReference type="NCBI Taxonomy" id="43151"/>
    <lineage>
        <taxon>Eukaryota</taxon>
        <taxon>Metazoa</taxon>
        <taxon>Ecdysozoa</taxon>
        <taxon>Arthropoda</taxon>
        <taxon>Hexapoda</taxon>
        <taxon>Insecta</taxon>
        <taxon>Pterygota</taxon>
        <taxon>Neoptera</taxon>
        <taxon>Endopterygota</taxon>
        <taxon>Diptera</taxon>
        <taxon>Nematocera</taxon>
        <taxon>Culicoidea</taxon>
        <taxon>Culicidae</taxon>
        <taxon>Anophelinae</taxon>
        <taxon>Anopheles</taxon>
    </lineage>
</organism>
<proteinExistence type="predicted"/>
<reference evidence="1" key="1">
    <citation type="submission" date="2018-01" db="EMBL/GenBank/DDBJ databases">
        <title>An insight into the sialome of Amazonian anophelines.</title>
        <authorList>
            <person name="Ribeiro J.M."/>
            <person name="Scarpassa V."/>
            <person name="Calvo E."/>
        </authorList>
    </citation>
    <scope>NUCLEOTIDE SEQUENCE</scope>
</reference>
<sequence>MDAGLCGFVFLFGRGSSIRLLAYFNAWYNFQAQNEVASTVTNRWLNITNLLPVCTSTTGVEAPSGIGIFIRFFRFRST</sequence>
<dbReference type="EMBL" id="GGFL01006997">
    <property type="protein sequence ID" value="MBW71175.1"/>
    <property type="molecule type" value="Transcribed_RNA"/>
</dbReference>
<evidence type="ECO:0000313" key="1">
    <source>
        <dbReference type="EMBL" id="MBW71175.1"/>
    </source>
</evidence>